<dbReference type="EMBL" id="JRKI01000035">
    <property type="protein sequence ID" value="KIZ15044.1"/>
    <property type="molecule type" value="Genomic_DNA"/>
</dbReference>
<evidence type="ECO:0000313" key="1">
    <source>
        <dbReference type="EMBL" id="KIZ15044.1"/>
    </source>
</evidence>
<protein>
    <submittedName>
        <fullName evidence="1">Uncharacterized protein</fullName>
    </submittedName>
</protein>
<dbReference type="PATRIC" id="fig|1240678.4.peg.6292"/>
<dbReference type="Gene3D" id="1.10.260.40">
    <property type="entry name" value="lambda repressor-like DNA-binding domains"/>
    <property type="match status" value="1"/>
</dbReference>
<reference evidence="1 2" key="1">
    <citation type="submission" date="2014-09" db="EMBL/GenBank/DDBJ databases">
        <title>Draft genome sequence of Streptomyces natalensis ATCC 27448, producer of the antifungal pimaricin.</title>
        <authorList>
            <person name="Mendes M.V."/>
            <person name="Beites T."/>
            <person name="Pires S."/>
            <person name="Santos C.L."/>
            <person name="Moradas-Ferreira P."/>
        </authorList>
    </citation>
    <scope>NUCLEOTIDE SEQUENCE [LARGE SCALE GENOMIC DNA]</scope>
    <source>
        <strain evidence="1 2">ATCC 27448</strain>
    </source>
</reference>
<comment type="caution">
    <text evidence="1">The sequence shown here is derived from an EMBL/GenBank/DDBJ whole genome shotgun (WGS) entry which is preliminary data.</text>
</comment>
<gene>
    <name evidence="1" type="ORF">SNA_29405</name>
</gene>
<organism evidence="1 2">
    <name type="scientific">Streptomyces natalensis ATCC 27448</name>
    <dbReference type="NCBI Taxonomy" id="1240678"/>
    <lineage>
        <taxon>Bacteria</taxon>
        <taxon>Bacillati</taxon>
        <taxon>Actinomycetota</taxon>
        <taxon>Actinomycetes</taxon>
        <taxon>Kitasatosporales</taxon>
        <taxon>Streptomycetaceae</taxon>
        <taxon>Streptomyces</taxon>
    </lineage>
</organism>
<dbReference type="InterPro" id="IPR010982">
    <property type="entry name" value="Lambda_DNA-bd_dom_sf"/>
</dbReference>
<proteinExistence type="predicted"/>
<evidence type="ECO:0000313" key="2">
    <source>
        <dbReference type="Proteomes" id="UP000032458"/>
    </source>
</evidence>
<sequence length="95" mass="10814">MLRGLIRSDVADIWPTLPLTQQREVIKALMDVTMLPRLTAKDPAFQVGMESRKELGRRLRAIRRAYGTRGMTHRRLSELTGWSVHKVSNAESARG</sequence>
<dbReference type="Proteomes" id="UP000032458">
    <property type="component" value="Unassembled WGS sequence"/>
</dbReference>
<keyword evidence="2" id="KW-1185">Reference proteome</keyword>
<dbReference type="AlphaFoldDB" id="A0A0D7CFJ8"/>
<accession>A0A0D7CFJ8</accession>
<name>A0A0D7CFJ8_9ACTN</name>
<dbReference type="GO" id="GO:0003677">
    <property type="term" value="F:DNA binding"/>
    <property type="evidence" value="ECO:0007669"/>
    <property type="project" value="InterPro"/>
</dbReference>